<dbReference type="InterPro" id="IPR029044">
    <property type="entry name" value="Nucleotide-diphossugar_trans"/>
</dbReference>
<dbReference type="Gene3D" id="3.90.550.10">
    <property type="entry name" value="Spore Coat Polysaccharide Biosynthesis Protein SpsA, Chain A"/>
    <property type="match status" value="1"/>
</dbReference>
<protein>
    <submittedName>
        <fullName evidence="2">Glycosyltransferase involved in cell wall biosynthesis</fullName>
    </submittedName>
</protein>
<accession>A0ABT9XI36</accession>
<evidence type="ECO:0000313" key="3">
    <source>
        <dbReference type="Proteomes" id="UP001232973"/>
    </source>
</evidence>
<dbReference type="PANTHER" id="PTHR43685">
    <property type="entry name" value="GLYCOSYLTRANSFERASE"/>
    <property type="match status" value="1"/>
</dbReference>
<proteinExistence type="predicted"/>
<reference evidence="2 3" key="1">
    <citation type="submission" date="2023-07" db="EMBL/GenBank/DDBJ databases">
        <title>Genomic Encyclopedia of Type Strains, Phase IV (KMG-IV): sequencing the most valuable type-strain genomes for metagenomic binning, comparative biology and taxonomic classification.</title>
        <authorList>
            <person name="Goeker M."/>
        </authorList>
    </citation>
    <scope>NUCLEOTIDE SEQUENCE [LARGE SCALE GENOMIC DNA]</scope>
    <source>
        <strain evidence="2 3">DSM 4006</strain>
    </source>
</reference>
<dbReference type="InterPro" id="IPR050834">
    <property type="entry name" value="Glycosyltransf_2"/>
</dbReference>
<dbReference type="Pfam" id="PF00535">
    <property type="entry name" value="Glycos_transf_2"/>
    <property type="match status" value="1"/>
</dbReference>
<evidence type="ECO:0000259" key="1">
    <source>
        <dbReference type="Pfam" id="PF00535"/>
    </source>
</evidence>
<dbReference type="RefSeq" id="WP_274454769.1">
    <property type="nucleotide sequence ID" value="NZ_CP067097.1"/>
</dbReference>
<keyword evidence="3" id="KW-1185">Reference proteome</keyword>
<dbReference type="EMBL" id="JAUSTP010000013">
    <property type="protein sequence ID" value="MDQ0189972.1"/>
    <property type="molecule type" value="Genomic_DNA"/>
</dbReference>
<sequence length="270" mass="30244">MKPTVSVLMVTRDRLRQVAACLRAIANQTVDASIEVCIVNDGGQPVQAIAEAVRHVRPMPVKVLDLSIHLGQSAARNKALALAEGEFVAWCDDDDRWLPDHLSALLAAAQAGPCLAYTDAEIVWMDETPHGQVVVEHRAPFAWRDAARLLRTYNPIVPSSVLYPRRLHEQIGGIDESVGHYWDWDLWLRAQQVVPISRVPTCLTLYRVWSDGSNTSADTQQMRPDLQHLCDKHQLGTLPTSNFGRMTTDLDLKSHQADTRFVWDGDLAIW</sequence>
<comment type="caution">
    <text evidence="2">The sequence shown here is derived from an EMBL/GenBank/DDBJ whole genome shotgun (WGS) entry which is preliminary data.</text>
</comment>
<feature type="domain" description="Glycosyltransferase 2-like" evidence="1">
    <location>
        <begin position="6"/>
        <end position="116"/>
    </location>
</feature>
<dbReference type="InterPro" id="IPR001173">
    <property type="entry name" value="Glyco_trans_2-like"/>
</dbReference>
<gene>
    <name evidence="2" type="ORF">J2S03_001835</name>
</gene>
<name>A0ABT9XI36_9BACL</name>
<dbReference type="Proteomes" id="UP001232973">
    <property type="component" value="Unassembled WGS sequence"/>
</dbReference>
<dbReference type="PANTHER" id="PTHR43685:SF2">
    <property type="entry name" value="GLYCOSYLTRANSFERASE 2-LIKE DOMAIN-CONTAINING PROTEIN"/>
    <property type="match status" value="1"/>
</dbReference>
<evidence type="ECO:0000313" key="2">
    <source>
        <dbReference type="EMBL" id="MDQ0189972.1"/>
    </source>
</evidence>
<dbReference type="SUPFAM" id="SSF53448">
    <property type="entry name" value="Nucleotide-diphospho-sugar transferases"/>
    <property type="match status" value="1"/>
</dbReference>
<organism evidence="2 3">
    <name type="scientific">Alicyclobacillus cycloheptanicus</name>
    <dbReference type="NCBI Taxonomy" id="1457"/>
    <lineage>
        <taxon>Bacteria</taxon>
        <taxon>Bacillati</taxon>
        <taxon>Bacillota</taxon>
        <taxon>Bacilli</taxon>
        <taxon>Bacillales</taxon>
        <taxon>Alicyclobacillaceae</taxon>
        <taxon>Alicyclobacillus</taxon>
    </lineage>
</organism>